<reference evidence="3" key="2">
    <citation type="submission" date="2022-11" db="EMBL/GenBank/DDBJ databases">
        <title>Draft genome sequence of Sellimonas catena strain 12EGH17.</title>
        <authorList>
            <person name="Atsushi H."/>
            <person name="Moriya O."/>
            <person name="Mitsuo S."/>
        </authorList>
    </citation>
    <scope>NUCLEOTIDE SEQUENCE</scope>
    <source>
        <strain evidence="3">12EGH17</strain>
    </source>
</reference>
<evidence type="ECO:0000259" key="2">
    <source>
        <dbReference type="PROSITE" id="PS51704"/>
    </source>
</evidence>
<dbReference type="Gene3D" id="3.20.20.190">
    <property type="entry name" value="Phosphatidylinositol (PI) phosphodiesterase"/>
    <property type="match status" value="1"/>
</dbReference>
<comment type="caution">
    <text evidence="4">The sequence shown here is derived from an EMBL/GenBank/DDBJ whole genome shotgun (WGS) entry which is preliminary data.</text>
</comment>
<dbReference type="PROSITE" id="PS51704">
    <property type="entry name" value="GP_PDE"/>
    <property type="match status" value="1"/>
</dbReference>
<protein>
    <submittedName>
        <fullName evidence="4">Glycerophosphodiester phosphodiesterase</fullName>
    </submittedName>
</protein>
<reference evidence="4 6" key="5">
    <citation type="journal article" date="2023" name="Int. J. Syst. Evol. Microbiol.">
        <title>Sellimonas catena sp. nov., isolated from human faeces.</title>
        <authorList>
            <person name="Hisatomi A."/>
            <person name="Ohkuma M."/>
            <person name="Sakamoto M."/>
        </authorList>
    </citation>
    <scope>NUCLEOTIDE SEQUENCE</scope>
    <source>
        <strain evidence="3 6">12EGH17</strain>
        <strain evidence="4">18CBH55</strain>
    </source>
</reference>
<dbReference type="PANTHER" id="PTHR46211:SF1">
    <property type="entry name" value="GLYCEROPHOSPHODIESTER PHOSPHODIESTERASE, CYTOPLASMIC"/>
    <property type="match status" value="1"/>
</dbReference>
<organism evidence="4 5">
    <name type="scientific">Sellimonas catena</name>
    <dbReference type="NCBI Taxonomy" id="2994035"/>
    <lineage>
        <taxon>Bacteria</taxon>
        <taxon>Bacillati</taxon>
        <taxon>Bacillota</taxon>
        <taxon>Clostridia</taxon>
        <taxon>Lachnospirales</taxon>
        <taxon>Lachnospiraceae</taxon>
        <taxon>Sellimonas</taxon>
    </lineage>
</organism>
<dbReference type="CDD" id="cd08585">
    <property type="entry name" value="GDPD_like_3"/>
    <property type="match status" value="1"/>
</dbReference>
<evidence type="ECO:0000313" key="6">
    <source>
        <dbReference type="Proteomes" id="UP001145145"/>
    </source>
</evidence>
<reference evidence="4" key="3">
    <citation type="submission" date="2022-11" db="EMBL/GenBank/DDBJ databases">
        <title>Draft genome sequence of Sellimonas catena strain 18CBH55.</title>
        <authorList>
            <person name="Hisatomi A."/>
            <person name="Ohkuma M."/>
            <person name="Sakamoto M."/>
        </authorList>
    </citation>
    <scope>NUCLEOTIDE SEQUENCE</scope>
    <source>
        <strain evidence="4">18CBH55</strain>
    </source>
</reference>
<evidence type="ECO:0000256" key="1">
    <source>
        <dbReference type="SAM" id="Phobius"/>
    </source>
</evidence>
<keyword evidence="1" id="KW-0812">Transmembrane</keyword>
<dbReference type="RefSeq" id="WP_138372362.1">
    <property type="nucleotide sequence ID" value="NZ_BSBO01000020.1"/>
</dbReference>
<evidence type="ECO:0000313" key="3">
    <source>
        <dbReference type="EMBL" id="GLG04829.1"/>
    </source>
</evidence>
<reference evidence="3" key="1">
    <citation type="submission" date="2022-11" db="EMBL/GenBank/DDBJ databases">
        <title>Draft genome sequence of Sellimonas catena strain 12EGH17.</title>
        <authorList>
            <person name="Hisatomi A."/>
            <person name="Ohkuma M."/>
            <person name="Sakamoto M."/>
        </authorList>
    </citation>
    <scope>NUCLEOTIDE SEQUENCE</scope>
    <source>
        <strain evidence="3">12EGH17</strain>
    </source>
</reference>
<dbReference type="InterPro" id="IPR017946">
    <property type="entry name" value="PLC-like_Pdiesterase_TIM-brl"/>
</dbReference>
<dbReference type="Pfam" id="PF03009">
    <property type="entry name" value="GDPD"/>
    <property type="match status" value="1"/>
</dbReference>
<keyword evidence="1" id="KW-1133">Transmembrane helix</keyword>
<keyword evidence="6" id="KW-1185">Reference proteome</keyword>
<name>A0A9W6FFD2_9FIRM</name>
<dbReference type="InterPro" id="IPR030395">
    <property type="entry name" value="GP_PDE_dom"/>
</dbReference>
<dbReference type="GO" id="GO:0006629">
    <property type="term" value="P:lipid metabolic process"/>
    <property type="evidence" value="ECO:0007669"/>
    <property type="project" value="InterPro"/>
</dbReference>
<accession>A0A9W6FFD2</accession>
<dbReference type="PANTHER" id="PTHR46211">
    <property type="entry name" value="GLYCEROPHOSPHORYL DIESTER PHOSPHODIESTERASE"/>
    <property type="match status" value="1"/>
</dbReference>
<feature type="domain" description="GP-PDE" evidence="2">
    <location>
        <begin position="36"/>
        <end position="277"/>
    </location>
</feature>
<dbReference type="Proteomes" id="UP001145145">
    <property type="component" value="Unassembled WGS sequence"/>
</dbReference>
<dbReference type="EMBL" id="BSCH01000006">
    <property type="protein sequence ID" value="GLG89735.1"/>
    <property type="molecule type" value="Genomic_DNA"/>
</dbReference>
<dbReference type="SUPFAM" id="SSF51695">
    <property type="entry name" value="PLC-like phosphodiesterases"/>
    <property type="match status" value="1"/>
</dbReference>
<evidence type="ECO:0000313" key="4">
    <source>
        <dbReference type="EMBL" id="GLG89735.1"/>
    </source>
</evidence>
<reference evidence="4" key="4">
    <citation type="submission" date="2022-11" db="EMBL/GenBank/DDBJ databases">
        <title>Draft genome sequence of Sellimonas catena strain 18CBH55.</title>
        <authorList>
            <person name="Atsushi H."/>
            <person name="Moriya O."/>
            <person name="Mitsuo S."/>
        </authorList>
    </citation>
    <scope>NUCLEOTIDE SEQUENCE</scope>
    <source>
        <strain evidence="4">18CBH55</strain>
    </source>
</reference>
<evidence type="ECO:0000313" key="5">
    <source>
        <dbReference type="Proteomes" id="UP001145094"/>
    </source>
</evidence>
<gene>
    <name evidence="4" type="primary">glpQ_2</name>
    <name evidence="3" type="ORF">Selli1_20030</name>
    <name evidence="4" type="ORF">Selli2_11620</name>
</gene>
<dbReference type="EMBL" id="BSBO01000020">
    <property type="protein sequence ID" value="GLG04829.1"/>
    <property type="molecule type" value="Genomic_DNA"/>
</dbReference>
<feature type="transmembrane region" description="Helical" evidence="1">
    <location>
        <begin position="12"/>
        <end position="29"/>
    </location>
</feature>
<dbReference type="AlphaFoldDB" id="A0A9W6FFD2"/>
<keyword evidence="1" id="KW-0472">Membrane</keyword>
<dbReference type="Proteomes" id="UP001145094">
    <property type="component" value="Unassembled WGS sequence"/>
</dbReference>
<proteinExistence type="predicted"/>
<dbReference type="GO" id="GO:0008081">
    <property type="term" value="F:phosphoric diester hydrolase activity"/>
    <property type="evidence" value="ECO:0007669"/>
    <property type="project" value="InterPro"/>
</dbReference>
<sequence length="280" mass="32225">MTDNRHSWIKRGLTAGLFYLLSIAPRLIGRPKRMPGKFYAHRGLHDLSLGIPENTMAAFRRAVEHGYGIELDVQLTKDGQVVAAHDFDLKRICGVEKDVDELTYEELKALPVLGTAEHIPLFQDVLDLVDGKVPLLVEIKYKHVGSSICRKAAELLDHYSGSYCIESFHPVALMWFRKYRPYTVRGQLGMNFHKDDGRVHPVYYFPRHLLTNFLTKPDFIAYDHHARSALSLTICRVVFGIPCFAWTVKSPREYYACEHIFDYFIFEGFLPEESDIRNCS</sequence>